<proteinExistence type="inferred from homology"/>
<dbReference type="GO" id="GO:0005524">
    <property type="term" value="F:ATP binding"/>
    <property type="evidence" value="ECO:0007669"/>
    <property type="project" value="UniProtKB-KW"/>
</dbReference>
<dbReference type="InterPro" id="IPR017871">
    <property type="entry name" value="ABC_transporter-like_CS"/>
</dbReference>
<gene>
    <name evidence="13" type="ORF">I5731_02205</name>
</gene>
<evidence type="ECO:0000256" key="11">
    <source>
        <dbReference type="SAM" id="MobiDB-lite"/>
    </source>
</evidence>
<evidence type="ECO:0000256" key="8">
    <source>
        <dbReference type="ARBA" id="ARBA00022840"/>
    </source>
</evidence>
<dbReference type="FunFam" id="3.40.50.300:FF:000127">
    <property type="entry name" value="Ribose import ATP-binding protein RbsA"/>
    <property type="match status" value="1"/>
</dbReference>
<dbReference type="SMART" id="SM00382">
    <property type="entry name" value="AAA"/>
    <property type="match status" value="1"/>
</dbReference>
<dbReference type="InterPro" id="IPR003593">
    <property type="entry name" value="AAA+_ATPase"/>
</dbReference>
<protein>
    <submittedName>
        <fullName evidence="13">ABC transporter ATP-binding protein</fullName>
    </submittedName>
</protein>
<dbReference type="AlphaFoldDB" id="A0A931HYX5"/>
<dbReference type="Proteomes" id="UP000631694">
    <property type="component" value="Unassembled WGS sequence"/>
</dbReference>
<sequence length="537" mass="56292">MTPTPDQSLDDQPARRPLRLELRGIRKAYPAVVANDGVDLAVAPGEIHAVVGENGAGKSTLMKIIYGMVRPDAGEMLWEGREAEVRSPVDAQRLGIGMVFQHFALFETLTVAENIALATPGRPAIADLAPRIAELATRYGLPVDPMRRVHSMSVGERQRVEIIRALLQSPRLLIMDEPTSVLTPQAVRRLFETLRQLAAEGCSILYISHKLDEIRELCERATILRGGKVVGICDPRAETPASLARAMIGAELPGFRDAAARSPGAMRLTVTNLSKPADGPFGTALGGISLGVRAGEILGIAGVSGNGQKELLAALSGEARSADATTVAIDGAPAGHLAPAARRRLGLAYVPEDRQGQGAIPVLTLSENALLTAARQGLTRHGLVQFGKLRAYAERCISSFDVRCGGPDAAAGSLSGGNLQKFIVGREVLQEPGVLVVAQPTWGVDVGAAVAIRQALIDRAAAGAAVLVVSEELDELFEIADRIAVIAGGRLSPAYPARLVDRDAIGLAMTGTFPPVPGDAAPVPHPPTPEAAHAAAP</sequence>
<dbReference type="CDD" id="cd03216">
    <property type="entry name" value="ABC_Carb_Monos_I"/>
    <property type="match status" value="1"/>
</dbReference>
<evidence type="ECO:0000256" key="10">
    <source>
        <dbReference type="ARBA" id="ARBA00023136"/>
    </source>
</evidence>
<dbReference type="Pfam" id="PF00005">
    <property type="entry name" value="ABC_tran"/>
    <property type="match status" value="2"/>
</dbReference>
<dbReference type="PANTHER" id="PTHR43790:SF4">
    <property type="entry name" value="GUANOSINE IMPORT ATP-BINDING PROTEIN NUPO"/>
    <property type="match status" value="1"/>
</dbReference>
<evidence type="ECO:0000256" key="5">
    <source>
        <dbReference type="ARBA" id="ARBA00022597"/>
    </source>
</evidence>
<evidence type="ECO:0000256" key="3">
    <source>
        <dbReference type="ARBA" id="ARBA00022448"/>
    </source>
</evidence>
<dbReference type="PANTHER" id="PTHR43790">
    <property type="entry name" value="CARBOHYDRATE TRANSPORT ATP-BINDING PROTEIN MG119-RELATED"/>
    <property type="match status" value="1"/>
</dbReference>
<name>A0A931HYX5_9HYPH</name>
<evidence type="ECO:0000256" key="7">
    <source>
        <dbReference type="ARBA" id="ARBA00022741"/>
    </source>
</evidence>
<dbReference type="InterPro" id="IPR027417">
    <property type="entry name" value="P-loop_NTPase"/>
</dbReference>
<evidence type="ECO:0000313" key="13">
    <source>
        <dbReference type="EMBL" id="MBH0236622.1"/>
    </source>
</evidence>
<dbReference type="PROSITE" id="PS50893">
    <property type="entry name" value="ABC_TRANSPORTER_2"/>
    <property type="match status" value="2"/>
</dbReference>
<keyword evidence="4" id="KW-1003">Cell membrane</keyword>
<evidence type="ECO:0000313" key="14">
    <source>
        <dbReference type="Proteomes" id="UP000631694"/>
    </source>
</evidence>
<dbReference type="Gene3D" id="3.40.50.300">
    <property type="entry name" value="P-loop containing nucleotide triphosphate hydrolases"/>
    <property type="match status" value="2"/>
</dbReference>
<evidence type="ECO:0000259" key="12">
    <source>
        <dbReference type="PROSITE" id="PS50893"/>
    </source>
</evidence>
<evidence type="ECO:0000256" key="2">
    <source>
        <dbReference type="ARBA" id="ARBA00005417"/>
    </source>
</evidence>
<organism evidence="13 14">
    <name type="scientific">Methylobrevis albus</name>
    <dbReference type="NCBI Taxonomy" id="2793297"/>
    <lineage>
        <taxon>Bacteria</taxon>
        <taxon>Pseudomonadati</taxon>
        <taxon>Pseudomonadota</taxon>
        <taxon>Alphaproteobacteria</taxon>
        <taxon>Hyphomicrobiales</taxon>
        <taxon>Pleomorphomonadaceae</taxon>
        <taxon>Methylobrevis</taxon>
    </lineage>
</organism>
<reference evidence="13" key="1">
    <citation type="submission" date="2020-12" db="EMBL/GenBank/DDBJ databases">
        <title>Methylobrevis albus sp. nov., isolated from fresh water lack sediment.</title>
        <authorList>
            <person name="Zou Q."/>
        </authorList>
    </citation>
    <scope>NUCLEOTIDE SEQUENCE</scope>
    <source>
        <strain evidence="13">L22</strain>
    </source>
</reference>
<dbReference type="RefSeq" id="WP_197309727.1">
    <property type="nucleotide sequence ID" value="NZ_JADZLT010000040.1"/>
</dbReference>
<dbReference type="InterPro" id="IPR050107">
    <property type="entry name" value="ABC_carbohydrate_import_ATPase"/>
</dbReference>
<feature type="domain" description="ABC transporter" evidence="12">
    <location>
        <begin position="268"/>
        <end position="513"/>
    </location>
</feature>
<dbReference type="SUPFAM" id="SSF52540">
    <property type="entry name" value="P-loop containing nucleoside triphosphate hydrolases"/>
    <property type="match status" value="2"/>
</dbReference>
<evidence type="ECO:0000256" key="1">
    <source>
        <dbReference type="ARBA" id="ARBA00004202"/>
    </source>
</evidence>
<feature type="region of interest" description="Disordered" evidence="11">
    <location>
        <begin position="516"/>
        <end position="537"/>
    </location>
</feature>
<keyword evidence="3" id="KW-0813">Transport</keyword>
<evidence type="ECO:0000256" key="9">
    <source>
        <dbReference type="ARBA" id="ARBA00022967"/>
    </source>
</evidence>
<evidence type="ECO:0000256" key="4">
    <source>
        <dbReference type="ARBA" id="ARBA00022475"/>
    </source>
</evidence>
<dbReference type="EMBL" id="JADZLT010000040">
    <property type="protein sequence ID" value="MBH0236622.1"/>
    <property type="molecule type" value="Genomic_DNA"/>
</dbReference>
<dbReference type="CDD" id="cd03215">
    <property type="entry name" value="ABC_Carb_Monos_II"/>
    <property type="match status" value="1"/>
</dbReference>
<dbReference type="GO" id="GO:0005886">
    <property type="term" value="C:plasma membrane"/>
    <property type="evidence" value="ECO:0007669"/>
    <property type="project" value="UniProtKB-SubCell"/>
</dbReference>
<comment type="similarity">
    <text evidence="2">Belongs to the ABC transporter superfamily.</text>
</comment>
<dbReference type="InterPro" id="IPR003439">
    <property type="entry name" value="ABC_transporter-like_ATP-bd"/>
</dbReference>
<keyword evidence="14" id="KW-1185">Reference proteome</keyword>
<accession>A0A931HYX5</accession>
<keyword evidence="8 13" id="KW-0067">ATP-binding</keyword>
<keyword evidence="7" id="KW-0547">Nucleotide-binding</keyword>
<keyword evidence="5" id="KW-0762">Sugar transport</keyword>
<comment type="caution">
    <text evidence="13">The sequence shown here is derived from an EMBL/GenBank/DDBJ whole genome shotgun (WGS) entry which is preliminary data.</text>
</comment>
<keyword evidence="10" id="KW-0472">Membrane</keyword>
<feature type="domain" description="ABC transporter" evidence="12">
    <location>
        <begin position="20"/>
        <end position="251"/>
    </location>
</feature>
<dbReference type="PROSITE" id="PS00211">
    <property type="entry name" value="ABC_TRANSPORTER_1"/>
    <property type="match status" value="2"/>
</dbReference>
<keyword evidence="6" id="KW-0677">Repeat</keyword>
<comment type="subcellular location">
    <subcellularLocation>
        <location evidence="1">Cell membrane</location>
        <topology evidence="1">Peripheral membrane protein</topology>
    </subcellularLocation>
</comment>
<dbReference type="GO" id="GO:0016887">
    <property type="term" value="F:ATP hydrolysis activity"/>
    <property type="evidence" value="ECO:0007669"/>
    <property type="project" value="InterPro"/>
</dbReference>
<keyword evidence="9" id="KW-1278">Translocase</keyword>
<evidence type="ECO:0000256" key="6">
    <source>
        <dbReference type="ARBA" id="ARBA00022737"/>
    </source>
</evidence>